<dbReference type="GO" id="GO:0005739">
    <property type="term" value="C:mitochondrion"/>
    <property type="evidence" value="ECO:0007669"/>
    <property type="project" value="TreeGrafter"/>
</dbReference>
<proteinExistence type="inferred from homology"/>
<keyword evidence="3" id="KW-0436">Ligase</keyword>
<dbReference type="NCBIfam" id="TIGR00418">
    <property type="entry name" value="thrS"/>
    <property type="match status" value="1"/>
</dbReference>
<dbReference type="Gene3D" id="3.30.930.10">
    <property type="entry name" value="Bira Bifunctional Protein, Domain 2"/>
    <property type="match status" value="1"/>
</dbReference>
<name>D8LVN3_BLAHO</name>
<evidence type="ECO:0000256" key="2">
    <source>
        <dbReference type="ARBA" id="ARBA00013163"/>
    </source>
</evidence>
<comment type="catalytic activity">
    <reaction evidence="11">
        <text>tRNA(Thr) + L-threonine + ATP = L-threonyl-tRNA(Thr) + AMP + diphosphate + H(+)</text>
        <dbReference type="Rhea" id="RHEA:24624"/>
        <dbReference type="Rhea" id="RHEA-COMP:9670"/>
        <dbReference type="Rhea" id="RHEA-COMP:9704"/>
        <dbReference type="ChEBI" id="CHEBI:15378"/>
        <dbReference type="ChEBI" id="CHEBI:30616"/>
        <dbReference type="ChEBI" id="CHEBI:33019"/>
        <dbReference type="ChEBI" id="CHEBI:57926"/>
        <dbReference type="ChEBI" id="CHEBI:78442"/>
        <dbReference type="ChEBI" id="CHEBI:78534"/>
        <dbReference type="ChEBI" id="CHEBI:456215"/>
        <dbReference type="EC" id="6.1.1.3"/>
    </reaction>
</comment>
<dbReference type="EMBL" id="FN668638">
    <property type="protein sequence ID" value="CBK19872.2"/>
    <property type="molecule type" value="Genomic_DNA"/>
</dbReference>
<dbReference type="PROSITE" id="PS50862">
    <property type="entry name" value="AA_TRNA_LIGASE_II"/>
    <property type="match status" value="1"/>
</dbReference>
<dbReference type="OMA" id="HRYEYSG"/>
<evidence type="ECO:0000256" key="10">
    <source>
        <dbReference type="ARBA" id="ARBA00031900"/>
    </source>
</evidence>
<comment type="similarity">
    <text evidence="1">Belongs to the class-II aminoacyl-tRNA synthetase family.</text>
</comment>
<accession>D8LVN3</accession>
<dbReference type="InterPro" id="IPR033728">
    <property type="entry name" value="ThrRS_core"/>
</dbReference>
<evidence type="ECO:0000313" key="14">
    <source>
        <dbReference type="Proteomes" id="UP000008312"/>
    </source>
</evidence>
<dbReference type="GeneID" id="24917596"/>
<dbReference type="InterPro" id="IPR002320">
    <property type="entry name" value="Thr-tRNA-ligase_IIa"/>
</dbReference>
<dbReference type="InterPro" id="IPR045864">
    <property type="entry name" value="aa-tRNA-synth_II/BPL/LPL"/>
</dbReference>
<dbReference type="InterPro" id="IPR002314">
    <property type="entry name" value="aa-tRNA-synt_IIb"/>
</dbReference>
<dbReference type="CDD" id="cd00771">
    <property type="entry name" value="ThrRS_core"/>
    <property type="match status" value="1"/>
</dbReference>
<evidence type="ECO:0000256" key="3">
    <source>
        <dbReference type="ARBA" id="ARBA00022598"/>
    </source>
</evidence>
<evidence type="ECO:0000256" key="11">
    <source>
        <dbReference type="ARBA" id="ARBA00049515"/>
    </source>
</evidence>
<dbReference type="InterPro" id="IPR004154">
    <property type="entry name" value="Anticodon-bd"/>
</dbReference>
<evidence type="ECO:0000256" key="1">
    <source>
        <dbReference type="ARBA" id="ARBA00008226"/>
    </source>
</evidence>
<keyword evidence="8" id="KW-0648">Protein biosynthesis</keyword>
<dbReference type="Pfam" id="PF03129">
    <property type="entry name" value="HGTP_anticodon"/>
    <property type="match status" value="1"/>
</dbReference>
<feature type="domain" description="Aminoacyl-transfer RNA synthetases class-II family profile" evidence="12">
    <location>
        <begin position="42"/>
        <end position="310"/>
    </location>
</feature>
<dbReference type="PRINTS" id="PR01047">
    <property type="entry name" value="TRNASYNTHTHR"/>
</dbReference>
<keyword evidence="4" id="KW-0479">Metal-binding</keyword>
<dbReference type="GO" id="GO:0005524">
    <property type="term" value="F:ATP binding"/>
    <property type="evidence" value="ECO:0007669"/>
    <property type="project" value="UniProtKB-KW"/>
</dbReference>
<dbReference type="SUPFAM" id="SSF52954">
    <property type="entry name" value="Class II aaRS ABD-related"/>
    <property type="match status" value="1"/>
</dbReference>
<dbReference type="Proteomes" id="UP000008312">
    <property type="component" value="Unassembled WGS sequence"/>
</dbReference>
<evidence type="ECO:0000256" key="5">
    <source>
        <dbReference type="ARBA" id="ARBA00022741"/>
    </source>
</evidence>
<dbReference type="GO" id="GO:0004829">
    <property type="term" value="F:threonine-tRNA ligase activity"/>
    <property type="evidence" value="ECO:0007669"/>
    <property type="project" value="UniProtKB-EC"/>
</dbReference>
<dbReference type="EC" id="6.1.1.3" evidence="2"/>
<dbReference type="InterPro" id="IPR036621">
    <property type="entry name" value="Anticodon-bd_dom_sf"/>
</dbReference>
<keyword evidence="6" id="KW-0862">Zinc</keyword>
<dbReference type="Pfam" id="PF00587">
    <property type="entry name" value="tRNA-synt_2b"/>
    <property type="match status" value="1"/>
</dbReference>
<dbReference type="AlphaFoldDB" id="D8LVN3"/>
<evidence type="ECO:0000256" key="4">
    <source>
        <dbReference type="ARBA" id="ARBA00022723"/>
    </source>
</evidence>
<reference evidence="13" key="1">
    <citation type="submission" date="2010-02" db="EMBL/GenBank/DDBJ databases">
        <title>Sequencing and annotation of the Blastocystis hominis genome.</title>
        <authorList>
            <person name="Wincker P."/>
        </authorList>
    </citation>
    <scope>NUCLEOTIDE SEQUENCE</scope>
    <source>
        <strain evidence="13">Singapore isolate B</strain>
    </source>
</reference>
<dbReference type="FunFam" id="3.30.930.10:FF:000002">
    <property type="entry name" value="Threonine--tRNA ligase"/>
    <property type="match status" value="1"/>
</dbReference>
<keyword evidence="14" id="KW-1185">Reference proteome</keyword>
<dbReference type="OrthoDB" id="5423599at2759"/>
<dbReference type="PANTHER" id="PTHR11451">
    <property type="entry name" value="THREONINE-TRNA LIGASE"/>
    <property type="match status" value="1"/>
</dbReference>
<dbReference type="GO" id="GO:0006435">
    <property type="term" value="P:threonyl-tRNA aminoacylation"/>
    <property type="evidence" value="ECO:0007669"/>
    <property type="project" value="InterPro"/>
</dbReference>
<evidence type="ECO:0000256" key="7">
    <source>
        <dbReference type="ARBA" id="ARBA00022840"/>
    </source>
</evidence>
<sequence length="414" mass="47748">MREAKERDHRVVGKKLEMLLFDGNSPGNVFFLDRGLFTYSRLVEYLKSHYLQEYEEIASPLLFKSNLWKISGHYDHYRSNMFQVNTRDDKDEETFLKPMNCPSHCIVYAHKGRSYRSSLWLAVTSSDLPIRYAEFTAIHRQENSGALGGLTRLNMFHQDDGHIFCRKDQISQEISTLLSTIKSLYSKLGFDFSFVLSTQPSDSVGQSDEWKDTEAQLRSILEKLGLDYSVEEGDGAFYAPKIDVLIQDSIRRYHQCGTIQLDVQLPKKFGLKFRNADGEFETPVLIHRAIYGSLERFLGVYIEHCNGRFPLCFSPYQIALLPVSDPSHLEFCREVAEQLTNGNSDKLRVDERMMGRSLGKRIRECTMKHYNYMVTVGEEEVKSKTLSVRSRGSKDIQHISVPSFRENLLAELDL</sequence>
<evidence type="ECO:0000259" key="12">
    <source>
        <dbReference type="PROSITE" id="PS50862"/>
    </source>
</evidence>
<dbReference type="InterPro" id="IPR006195">
    <property type="entry name" value="aa-tRNA-synth_II"/>
</dbReference>
<evidence type="ECO:0000313" key="13">
    <source>
        <dbReference type="EMBL" id="CBK19872.2"/>
    </source>
</evidence>
<evidence type="ECO:0000256" key="6">
    <source>
        <dbReference type="ARBA" id="ARBA00022833"/>
    </source>
</evidence>
<gene>
    <name evidence="13" type="ORF">GSBLH_T00000281001</name>
</gene>
<dbReference type="InParanoid" id="D8LVN3"/>
<protein>
    <recommendedName>
        <fullName evidence="2">threonine--tRNA ligase</fullName>
        <ecNumber evidence="2">6.1.1.3</ecNumber>
    </recommendedName>
    <alternativeName>
        <fullName evidence="10">Threonyl-tRNA synthetase</fullName>
    </alternativeName>
</protein>
<keyword evidence="7" id="KW-0067">ATP-binding</keyword>
<evidence type="ECO:0000256" key="8">
    <source>
        <dbReference type="ARBA" id="ARBA00022917"/>
    </source>
</evidence>
<keyword evidence="5" id="KW-0547">Nucleotide-binding</keyword>
<evidence type="ECO:0000256" key="9">
    <source>
        <dbReference type="ARBA" id="ARBA00023146"/>
    </source>
</evidence>
<dbReference type="SUPFAM" id="SSF55681">
    <property type="entry name" value="Class II aaRS and biotin synthetases"/>
    <property type="match status" value="1"/>
</dbReference>
<keyword evidence="9" id="KW-0030">Aminoacyl-tRNA synthetase</keyword>
<dbReference type="PANTHER" id="PTHR11451:SF46">
    <property type="entry name" value="THREONINE--TRNA LIGASE"/>
    <property type="match status" value="1"/>
</dbReference>
<organism evidence="13">
    <name type="scientific">Blastocystis hominis</name>
    <dbReference type="NCBI Taxonomy" id="12968"/>
    <lineage>
        <taxon>Eukaryota</taxon>
        <taxon>Sar</taxon>
        <taxon>Stramenopiles</taxon>
        <taxon>Bigyra</taxon>
        <taxon>Opalozoa</taxon>
        <taxon>Opalinata</taxon>
        <taxon>Blastocystidae</taxon>
        <taxon>Blastocystis</taxon>
    </lineage>
</organism>
<dbReference type="Gene3D" id="3.40.50.800">
    <property type="entry name" value="Anticodon-binding domain"/>
    <property type="match status" value="1"/>
</dbReference>
<dbReference type="RefSeq" id="XP_012893920.1">
    <property type="nucleotide sequence ID" value="XM_013038466.1"/>
</dbReference>
<dbReference type="GO" id="GO:0046872">
    <property type="term" value="F:metal ion binding"/>
    <property type="evidence" value="ECO:0007669"/>
    <property type="project" value="UniProtKB-KW"/>
</dbReference>